<dbReference type="InterPro" id="IPR009075">
    <property type="entry name" value="AcylCo_DH/oxidase_C"/>
</dbReference>
<dbReference type="InterPro" id="IPR009100">
    <property type="entry name" value="AcylCoA_DH/oxidase_NM_dom_sf"/>
</dbReference>
<gene>
    <name evidence="10" type="ORF">FRACA_970014</name>
</gene>
<dbReference type="Gene3D" id="1.10.540.10">
    <property type="entry name" value="Acyl-CoA dehydrogenase/oxidase, N-terminal domain"/>
    <property type="match status" value="1"/>
</dbReference>
<dbReference type="Gene3D" id="2.40.110.10">
    <property type="entry name" value="Butyryl-CoA Dehydrogenase, subunit A, domain 2"/>
    <property type="match status" value="1"/>
</dbReference>
<dbReference type="InterPro" id="IPR013786">
    <property type="entry name" value="AcylCoA_DH/ox_N"/>
</dbReference>
<reference evidence="10 11" key="1">
    <citation type="submission" date="2017-06" db="EMBL/GenBank/DDBJ databases">
        <authorList>
            <person name="Kim H.J."/>
            <person name="Triplett B.A."/>
        </authorList>
    </citation>
    <scope>NUCLEOTIDE SEQUENCE [LARGE SCALE GENOMIC DNA]</scope>
    <source>
        <strain evidence="10">FRACA_ARgP5</strain>
    </source>
</reference>
<dbReference type="OrthoDB" id="8677713at2"/>
<dbReference type="Pfam" id="PF02770">
    <property type="entry name" value="Acyl-CoA_dh_M"/>
    <property type="match status" value="1"/>
</dbReference>
<keyword evidence="3 6" id="KW-0285">Flavoprotein</keyword>
<dbReference type="Proteomes" id="UP000234331">
    <property type="component" value="Unassembled WGS sequence"/>
</dbReference>
<dbReference type="Pfam" id="PF00441">
    <property type="entry name" value="Acyl-CoA_dh_1"/>
    <property type="match status" value="1"/>
</dbReference>
<evidence type="ECO:0000313" key="10">
    <source>
        <dbReference type="EMBL" id="SNQ52233.1"/>
    </source>
</evidence>
<evidence type="ECO:0000313" key="11">
    <source>
        <dbReference type="Proteomes" id="UP000234331"/>
    </source>
</evidence>
<dbReference type="InterPro" id="IPR046373">
    <property type="entry name" value="Acyl-CoA_Oxase/DH_mid-dom_sf"/>
</dbReference>
<evidence type="ECO:0000256" key="2">
    <source>
        <dbReference type="ARBA" id="ARBA00009347"/>
    </source>
</evidence>
<dbReference type="CDD" id="cd00567">
    <property type="entry name" value="ACAD"/>
    <property type="match status" value="1"/>
</dbReference>
<dbReference type="InterPro" id="IPR037069">
    <property type="entry name" value="AcylCoA_DH/ox_N_sf"/>
</dbReference>
<protein>
    <submittedName>
        <fullName evidence="10">Acyl-CoA dehydrogenase</fullName>
    </submittedName>
</protein>
<dbReference type="Gene3D" id="1.20.140.10">
    <property type="entry name" value="Butyryl-CoA Dehydrogenase, subunit A, domain 3"/>
    <property type="match status" value="1"/>
</dbReference>
<proteinExistence type="inferred from homology"/>
<evidence type="ECO:0000256" key="4">
    <source>
        <dbReference type="ARBA" id="ARBA00022827"/>
    </source>
</evidence>
<dbReference type="GO" id="GO:0050660">
    <property type="term" value="F:flavin adenine dinucleotide binding"/>
    <property type="evidence" value="ECO:0007669"/>
    <property type="project" value="InterPro"/>
</dbReference>
<evidence type="ECO:0000256" key="6">
    <source>
        <dbReference type="RuleBase" id="RU362125"/>
    </source>
</evidence>
<dbReference type="InterPro" id="IPR006091">
    <property type="entry name" value="Acyl-CoA_Oxase/DH_mid-dom"/>
</dbReference>
<keyword evidence="5 6" id="KW-0560">Oxidoreductase</keyword>
<name>A0A2I2L2T0_9ACTN</name>
<sequence length="370" mass="39670">MDFAFTEEQEELRRTVADVLTDLSTETDVRRLMATDEGFDRKLWSQFAEIGLLGLAIPEELGGAGYGLLEVGVVLEEAGRTLLCAPYLSTVVLATTTLLTAGDEAAAAKYLPQIAEGTLISTLALTEESGRWDREGVTVSAAQGGGDTWTLDGVKTFVVDGHTADLLIVVAVTGDEIGLFLVDADAAGLTRALLPTMDQTRKWARLEFAGTPARRLGSGDAWPTVEKVLRVAATALAAEQVGGAARTVEMAAEYAKIREQFGRPIGSFQAIKHICADMLVQLEAARSAAYYALWAGATDSDEFPLVSSIAKACCSDAYYQCTTSNIQVHGGIGFTWEHPAHLYFKRAKASQLLFGDPALHRELVAQHIGI</sequence>
<dbReference type="SUPFAM" id="SSF47203">
    <property type="entry name" value="Acyl-CoA dehydrogenase C-terminal domain-like"/>
    <property type="match status" value="1"/>
</dbReference>
<accession>A0A2I2L2T0</accession>
<dbReference type="PANTHER" id="PTHR43884:SF20">
    <property type="entry name" value="ACYL-COA DEHYDROGENASE FADE28"/>
    <property type="match status" value="1"/>
</dbReference>
<comment type="similarity">
    <text evidence="2 6">Belongs to the acyl-CoA dehydrogenase family.</text>
</comment>
<evidence type="ECO:0000256" key="5">
    <source>
        <dbReference type="ARBA" id="ARBA00023002"/>
    </source>
</evidence>
<dbReference type="EMBL" id="FZMO01000566">
    <property type="protein sequence ID" value="SNQ52233.1"/>
    <property type="molecule type" value="Genomic_DNA"/>
</dbReference>
<keyword evidence="4 6" id="KW-0274">FAD</keyword>
<feature type="domain" description="Acyl-CoA dehydrogenase/oxidase C-terminal" evidence="7">
    <location>
        <begin position="222"/>
        <end position="368"/>
    </location>
</feature>
<organism evidence="10 11">
    <name type="scientific">Frankia canadensis</name>
    <dbReference type="NCBI Taxonomy" id="1836972"/>
    <lineage>
        <taxon>Bacteria</taxon>
        <taxon>Bacillati</taxon>
        <taxon>Actinomycetota</taxon>
        <taxon>Actinomycetes</taxon>
        <taxon>Frankiales</taxon>
        <taxon>Frankiaceae</taxon>
        <taxon>Frankia</taxon>
    </lineage>
</organism>
<dbReference type="Pfam" id="PF02771">
    <property type="entry name" value="Acyl-CoA_dh_N"/>
    <property type="match status" value="1"/>
</dbReference>
<dbReference type="InterPro" id="IPR036250">
    <property type="entry name" value="AcylCo_DH-like_C"/>
</dbReference>
<evidence type="ECO:0000256" key="3">
    <source>
        <dbReference type="ARBA" id="ARBA00022630"/>
    </source>
</evidence>
<dbReference type="PANTHER" id="PTHR43884">
    <property type="entry name" value="ACYL-COA DEHYDROGENASE"/>
    <property type="match status" value="1"/>
</dbReference>
<dbReference type="SUPFAM" id="SSF56645">
    <property type="entry name" value="Acyl-CoA dehydrogenase NM domain-like"/>
    <property type="match status" value="1"/>
</dbReference>
<feature type="domain" description="Acyl-CoA dehydrogenase/oxidase N-terminal" evidence="9">
    <location>
        <begin position="6"/>
        <end position="117"/>
    </location>
</feature>
<evidence type="ECO:0000259" key="9">
    <source>
        <dbReference type="Pfam" id="PF02771"/>
    </source>
</evidence>
<dbReference type="GO" id="GO:0003995">
    <property type="term" value="F:acyl-CoA dehydrogenase activity"/>
    <property type="evidence" value="ECO:0007669"/>
    <property type="project" value="TreeGrafter"/>
</dbReference>
<evidence type="ECO:0000256" key="1">
    <source>
        <dbReference type="ARBA" id="ARBA00001974"/>
    </source>
</evidence>
<keyword evidence="11" id="KW-1185">Reference proteome</keyword>
<evidence type="ECO:0000259" key="8">
    <source>
        <dbReference type="Pfam" id="PF02770"/>
    </source>
</evidence>
<dbReference type="RefSeq" id="WP_101836461.1">
    <property type="nucleotide sequence ID" value="NZ_FZMO01000566.1"/>
</dbReference>
<dbReference type="AlphaFoldDB" id="A0A2I2L2T0"/>
<comment type="cofactor">
    <cofactor evidence="1 6">
        <name>FAD</name>
        <dbReference type="ChEBI" id="CHEBI:57692"/>
    </cofactor>
</comment>
<evidence type="ECO:0000259" key="7">
    <source>
        <dbReference type="Pfam" id="PF00441"/>
    </source>
</evidence>
<feature type="domain" description="Acyl-CoA oxidase/dehydrogenase middle" evidence="8">
    <location>
        <begin position="123"/>
        <end position="193"/>
    </location>
</feature>